<dbReference type="EMBL" id="ML208459">
    <property type="protein sequence ID" value="TFK64845.1"/>
    <property type="molecule type" value="Genomic_DNA"/>
</dbReference>
<gene>
    <name evidence="1" type="ORF">BDN72DRAFT_861087</name>
</gene>
<keyword evidence="2" id="KW-1185">Reference proteome</keyword>
<evidence type="ECO:0000313" key="2">
    <source>
        <dbReference type="Proteomes" id="UP000308600"/>
    </source>
</evidence>
<sequence>MECASNMHHVIRVMGFQRPIFDRIGTISSVNQGDCIFERDLSGVNGRPMSSADDTRRNQWKSIGLLIKDSITTQKGWPCDLFSIVFWCLGGDCAPGNKTTVCWAFEDVLYERLTILERKDQGLEQQGKFEVGKKQIAYTRGIELIMMVARLLIPKATQRIPECDWRSFGETEERKHITRASYSPGRVNQRTTDPVAAQFARLGVAQSSETSSQSQKAAQGATMSAYLRLDFPARPARGMVIYIPYHCWGRQKRSPGHYHFRPSFPYPVGMLRAAERVFWISLLQWFAAAVSPIPDSLKISFRARRLAYTKKRQDRKFSSP</sequence>
<organism evidence="1 2">
    <name type="scientific">Pluteus cervinus</name>
    <dbReference type="NCBI Taxonomy" id="181527"/>
    <lineage>
        <taxon>Eukaryota</taxon>
        <taxon>Fungi</taxon>
        <taxon>Dikarya</taxon>
        <taxon>Basidiomycota</taxon>
        <taxon>Agaricomycotina</taxon>
        <taxon>Agaricomycetes</taxon>
        <taxon>Agaricomycetidae</taxon>
        <taxon>Agaricales</taxon>
        <taxon>Pluteineae</taxon>
        <taxon>Pluteaceae</taxon>
        <taxon>Pluteus</taxon>
    </lineage>
</organism>
<name>A0ACD3AGQ7_9AGAR</name>
<protein>
    <submittedName>
        <fullName evidence="1">Uncharacterized protein</fullName>
    </submittedName>
</protein>
<accession>A0ACD3AGQ7</accession>
<dbReference type="Proteomes" id="UP000308600">
    <property type="component" value="Unassembled WGS sequence"/>
</dbReference>
<evidence type="ECO:0000313" key="1">
    <source>
        <dbReference type="EMBL" id="TFK64845.1"/>
    </source>
</evidence>
<reference evidence="1 2" key="1">
    <citation type="journal article" date="2019" name="Nat. Ecol. Evol.">
        <title>Megaphylogeny resolves global patterns of mushroom evolution.</title>
        <authorList>
            <person name="Varga T."/>
            <person name="Krizsan K."/>
            <person name="Foldi C."/>
            <person name="Dima B."/>
            <person name="Sanchez-Garcia M."/>
            <person name="Sanchez-Ramirez S."/>
            <person name="Szollosi G.J."/>
            <person name="Szarkandi J.G."/>
            <person name="Papp V."/>
            <person name="Albert L."/>
            <person name="Andreopoulos W."/>
            <person name="Angelini C."/>
            <person name="Antonin V."/>
            <person name="Barry K.W."/>
            <person name="Bougher N.L."/>
            <person name="Buchanan P."/>
            <person name="Buyck B."/>
            <person name="Bense V."/>
            <person name="Catcheside P."/>
            <person name="Chovatia M."/>
            <person name="Cooper J."/>
            <person name="Damon W."/>
            <person name="Desjardin D."/>
            <person name="Finy P."/>
            <person name="Geml J."/>
            <person name="Haridas S."/>
            <person name="Hughes K."/>
            <person name="Justo A."/>
            <person name="Karasinski D."/>
            <person name="Kautmanova I."/>
            <person name="Kiss B."/>
            <person name="Kocsube S."/>
            <person name="Kotiranta H."/>
            <person name="LaButti K.M."/>
            <person name="Lechner B.E."/>
            <person name="Liimatainen K."/>
            <person name="Lipzen A."/>
            <person name="Lukacs Z."/>
            <person name="Mihaltcheva S."/>
            <person name="Morgado L.N."/>
            <person name="Niskanen T."/>
            <person name="Noordeloos M.E."/>
            <person name="Ohm R.A."/>
            <person name="Ortiz-Santana B."/>
            <person name="Ovrebo C."/>
            <person name="Racz N."/>
            <person name="Riley R."/>
            <person name="Savchenko A."/>
            <person name="Shiryaev A."/>
            <person name="Soop K."/>
            <person name="Spirin V."/>
            <person name="Szebenyi C."/>
            <person name="Tomsovsky M."/>
            <person name="Tulloss R.E."/>
            <person name="Uehling J."/>
            <person name="Grigoriev I.V."/>
            <person name="Vagvolgyi C."/>
            <person name="Papp T."/>
            <person name="Martin F.M."/>
            <person name="Miettinen O."/>
            <person name="Hibbett D.S."/>
            <person name="Nagy L.G."/>
        </authorList>
    </citation>
    <scope>NUCLEOTIDE SEQUENCE [LARGE SCALE GENOMIC DNA]</scope>
    <source>
        <strain evidence="1 2">NL-1719</strain>
    </source>
</reference>
<proteinExistence type="predicted"/>